<reference evidence="2" key="1">
    <citation type="journal article" date="2020" name="bioRxiv">
        <title>Hybrid origin of Populus tomentosa Carr. identified through genome sequencing and phylogenomic analysis.</title>
        <authorList>
            <person name="An X."/>
            <person name="Gao K."/>
            <person name="Chen Z."/>
            <person name="Li J."/>
            <person name="Yang X."/>
            <person name="Yang X."/>
            <person name="Zhou J."/>
            <person name="Guo T."/>
            <person name="Zhao T."/>
            <person name="Huang S."/>
            <person name="Miao D."/>
            <person name="Khan W.U."/>
            <person name="Rao P."/>
            <person name="Ye M."/>
            <person name="Lei B."/>
            <person name="Liao W."/>
            <person name="Wang J."/>
            <person name="Ji L."/>
            <person name="Li Y."/>
            <person name="Guo B."/>
            <person name="Mustafa N.S."/>
            <person name="Li S."/>
            <person name="Yun Q."/>
            <person name="Keller S.R."/>
            <person name="Mao J."/>
            <person name="Zhang R."/>
            <person name="Strauss S.H."/>
        </authorList>
    </citation>
    <scope>NUCLEOTIDE SEQUENCE</scope>
    <source>
        <strain evidence="2">GM15</strain>
        <tissue evidence="2">Leaf</tissue>
    </source>
</reference>
<proteinExistence type="inferred from homology"/>
<name>A0A8X8CDT3_POPTO</name>
<keyword evidence="3" id="KW-1185">Reference proteome</keyword>
<comment type="caution">
    <text evidence="2">The sequence shown here is derived from an EMBL/GenBank/DDBJ whole genome shotgun (WGS) entry which is preliminary data.</text>
</comment>
<dbReference type="Proteomes" id="UP000886885">
    <property type="component" value="Chromosome 13D"/>
</dbReference>
<sequence length="103" mass="12020">MYSSRNMQGRLGSLVNKFFEKDFKGSVAVIGGAKTRRGYVAMYVGEEGKRYEVPVKYLSNPVFQELLRRSQHQDLDYKIEGALRIPHSTAFFDQFLRIIKEYF</sequence>
<dbReference type="GO" id="GO:0009733">
    <property type="term" value="P:response to auxin"/>
    <property type="evidence" value="ECO:0007669"/>
    <property type="project" value="InterPro"/>
</dbReference>
<dbReference type="AlphaFoldDB" id="A0A8X8CDT3"/>
<gene>
    <name evidence="2" type="ORF">POTOM_045249</name>
</gene>
<evidence type="ECO:0000313" key="2">
    <source>
        <dbReference type="EMBL" id="KAG6750740.1"/>
    </source>
</evidence>
<protein>
    <submittedName>
        <fullName evidence="2">Uncharacterized protein</fullName>
    </submittedName>
</protein>
<dbReference type="PANTHER" id="PTHR31374">
    <property type="entry name" value="AUXIN-INDUCED PROTEIN-LIKE-RELATED"/>
    <property type="match status" value="1"/>
</dbReference>
<accession>A0A8X8CDT3</accession>
<organism evidence="2 3">
    <name type="scientific">Populus tomentosa</name>
    <name type="common">Chinese white poplar</name>
    <dbReference type="NCBI Taxonomy" id="118781"/>
    <lineage>
        <taxon>Eukaryota</taxon>
        <taxon>Viridiplantae</taxon>
        <taxon>Streptophyta</taxon>
        <taxon>Embryophyta</taxon>
        <taxon>Tracheophyta</taxon>
        <taxon>Spermatophyta</taxon>
        <taxon>Magnoliopsida</taxon>
        <taxon>eudicotyledons</taxon>
        <taxon>Gunneridae</taxon>
        <taxon>Pentapetalae</taxon>
        <taxon>rosids</taxon>
        <taxon>fabids</taxon>
        <taxon>Malpighiales</taxon>
        <taxon>Salicaceae</taxon>
        <taxon>Saliceae</taxon>
        <taxon>Populus</taxon>
    </lineage>
</organism>
<dbReference type="EMBL" id="JAAWWB010000026">
    <property type="protein sequence ID" value="KAG6750740.1"/>
    <property type="molecule type" value="Genomic_DNA"/>
</dbReference>
<evidence type="ECO:0000313" key="3">
    <source>
        <dbReference type="Proteomes" id="UP000886885"/>
    </source>
</evidence>
<comment type="similarity">
    <text evidence="1">Belongs to the ARG7 family.</text>
</comment>
<dbReference type="PANTHER" id="PTHR31374:SF311">
    <property type="entry name" value="SMALL AUXIN-UP RNA"/>
    <property type="match status" value="1"/>
</dbReference>
<evidence type="ECO:0000256" key="1">
    <source>
        <dbReference type="ARBA" id="ARBA00006974"/>
    </source>
</evidence>
<dbReference type="InterPro" id="IPR003676">
    <property type="entry name" value="SAUR_fam"/>
</dbReference>
<dbReference type="OrthoDB" id="835033at2759"/>
<dbReference type="Pfam" id="PF02519">
    <property type="entry name" value="Auxin_inducible"/>
    <property type="match status" value="1"/>
</dbReference>